<protein>
    <recommendedName>
        <fullName evidence="2">Mei2-like C-terminal RNA recognition motif domain-containing protein</fullName>
    </recommendedName>
</protein>
<name>A0ABN9VVE2_9DINO</name>
<sequence>MSKKWIKKGSEAEVGADAPAQEAADEPITSPLLLEKFAGPTYDKVFLLGLATAIKKASKVPGADEQPSVAREVSLTARPDTGPGEMTPAERRAQREALKQAKATRRTNSQIFVDDPEEVGSISVNAPFSPAASMNPAMMAYLQSMTAMYGAYGANPAGYTTVMLRNIPNRYTREMLVERLNKGYKGQFDFVYLPIDFESTCNVGYVFINFRTPFRMRDSACSDGLCIAVVFPVV</sequence>
<evidence type="ECO:0000313" key="3">
    <source>
        <dbReference type="EMBL" id="CAK0877566.1"/>
    </source>
</evidence>
<accession>A0ABN9VVE2</accession>
<keyword evidence="4" id="KW-1185">Reference proteome</keyword>
<evidence type="ECO:0000259" key="2">
    <source>
        <dbReference type="Pfam" id="PF04059"/>
    </source>
</evidence>
<dbReference type="InterPro" id="IPR035979">
    <property type="entry name" value="RBD_domain_sf"/>
</dbReference>
<evidence type="ECO:0000256" key="1">
    <source>
        <dbReference type="SAM" id="MobiDB-lite"/>
    </source>
</evidence>
<gene>
    <name evidence="3" type="ORF">PCOR1329_LOCUS61595</name>
</gene>
<proteinExistence type="predicted"/>
<evidence type="ECO:0000313" key="4">
    <source>
        <dbReference type="Proteomes" id="UP001189429"/>
    </source>
</evidence>
<feature type="domain" description="Mei2-like C-terminal RNA recognition motif" evidence="2">
    <location>
        <begin position="160"/>
        <end position="213"/>
    </location>
</feature>
<dbReference type="Pfam" id="PF04059">
    <property type="entry name" value="RRM_2"/>
    <property type="match status" value="1"/>
</dbReference>
<reference evidence="3" key="1">
    <citation type="submission" date="2023-10" db="EMBL/GenBank/DDBJ databases">
        <authorList>
            <person name="Chen Y."/>
            <person name="Shah S."/>
            <person name="Dougan E. K."/>
            <person name="Thang M."/>
            <person name="Chan C."/>
        </authorList>
    </citation>
    <scope>NUCLEOTIDE SEQUENCE [LARGE SCALE GENOMIC DNA]</scope>
</reference>
<feature type="region of interest" description="Disordered" evidence="1">
    <location>
        <begin position="1"/>
        <end position="25"/>
    </location>
</feature>
<dbReference type="SUPFAM" id="SSF54928">
    <property type="entry name" value="RNA-binding domain, RBD"/>
    <property type="match status" value="1"/>
</dbReference>
<dbReference type="EMBL" id="CAUYUJ010017751">
    <property type="protein sequence ID" value="CAK0877566.1"/>
    <property type="molecule type" value="Genomic_DNA"/>
</dbReference>
<dbReference type="InterPro" id="IPR007201">
    <property type="entry name" value="Mei2-like_Rrm_C"/>
</dbReference>
<organism evidence="3 4">
    <name type="scientific">Prorocentrum cordatum</name>
    <dbReference type="NCBI Taxonomy" id="2364126"/>
    <lineage>
        <taxon>Eukaryota</taxon>
        <taxon>Sar</taxon>
        <taxon>Alveolata</taxon>
        <taxon>Dinophyceae</taxon>
        <taxon>Prorocentrales</taxon>
        <taxon>Prorocentraceae</taxon>
        <taxon>Prorocentrum</taxon>
    </lineage>
</organism>
<comment type="caution">
    <text evidence="3">The sequence shown here is derived from an EMBL/GenBank/DDBJ whole genome shotgun (WGS) entry which is preliminary data.</text>
</comment>
<dbReference type="Proteomes" id="UP001189429">
    <property type="component" value="Unassembled WGS sequence"/>
</dbReference>